<dbReference type="Gene3D" id="1.25.40.10">
    <property type="entry name" value="Tetratricopeptide repeat domain"/>
    <property type="match status" value="1"/>
</dbReference>
<dbReference type="OrthoDB" id="2364593at2"/>
<dbReference type="AlphaFoldDB" id="A0A1G6HMD8"/>
<dbReference type="Pfam" id="PF11428">
    <property type="entry name" value="DUF3196"/>
    <property type="match status" value="1"/>
</dbReference>
<evidence type="ECO:0008006" key="3">
    <source>
        <dbReference type="Google" id="ProtNLM"/>
    </source>
</evidence>
<dbReference type="RefSeq" id="WP_090794104.1">
    <property type="nucleotide sequence ID" value="NZ_FMYI01000003.1"/>
</dbReference>
<dbReference type="STRING" id="1612202.SAMN05421734_103123"/>
<accession>A0A1G6HMD8</accession>
<organism evidence="1 2">
    <name type="scientific">Pelagirhabdus alkalitolerans</name>
    <dbReference type="NCBI Taxonomy" id="1612202"/>
    <lineage>
        <taxon>Bacteria</taxon>
        <taxon>Bacillati</taxon>
        <taxon>Bacillota</taxon>
        <taxon>Bacilli</taxon>
        <taxon>Bacillales</taxon>
        <taxon>Bacillaceae</taxon>
        <taxon>Pelagirhabdus</taxon>
    </lineage>
</organism>
<evidence type="ECO:0000313" key="2">
    <source>
        <dbReference type="Proteomes" id="UP000242949"/>
    </source>
</evidence>
<gene>
    <name evidence="1" type="ORF">SAMN05421734_103123</name>
</gene>
<dbReference type="InterPro" id="IPR024503">
    <property type="entry name" value="DUF3196"/>
</dbReference>
<proteinExistence type="predicted"/>
<sequence length="328" mass="38409">MDKKQDKIVLFPKQKEKLEYQAFSALQNKRYKEALGYFDQLMDYGIHDQDIVVGKLTCYVELGRERDAMAMCEDLIDREDSDYYTYINIYATLLFQFHKHKEVKDLLEEALSHQDIPKSLHNQLLKLKEVNESLVNEQVEQETVMTHEKIKEAVNNEDTMAQWHLVNHLQRADLSPHASLLESMLVDGRVHPVVKTVIVGLFQAESIDRDVEVSKFNQTIVINPVSHPFMNDHPFRHQLKKMLEALEQEDPTLYRFSNQLIDRYFYVNYPIVPPEDELKSMRDAVLAIVSQSLGTDLSKFDVENSEEVIEKMEMILEAEHIYFSILEE</sequence>
<name>A0A1G6HMD8_9BACI</name>
<dbReference type="SUPFAM" id="SSF48452">
    <property type="entry name" value="TPR-like"/>
    <property type="match status" value="1"/>
</dbReference>
<evidence type="ECO:0000313" key="1">
    <source>
        <dbReference type="EMBL" id="SDB95429.1"/>
    </source>
</evidence>
<protein>
    <recommendedName>
        <fullName evidence="3">Tetratricopeptide repeat-containing protein</fullName>
    </recommendedName>
</protein>
<dbReference type="Proteomes" id="UP000242949">
    <property type="component" value="Unassembled WGS sequence"/>
</dbReference>
<dbReference type="EMBL" id="FMYI01000003">
    <property type="protein sequence ID" value="SDB95429.1"/>
    <property type="molecule type" value="Genomic_DNA"/>
</dbReference>
<dbReference type="InterPro" id="IPR011990">
    <property type="entry name" value="TPR-like_helical_dom_sf"/>
</dbReference>
<dbReference type="SUPFAM" id="SSF116965">
    <property type="entry name" value="Hypothetical protein MPN330"/>
    <property type="match status" value="1"/>
</dbReference>
<keyword evidence="2" id="KW-1185">Reference proteome</keyword>
<reference evidence="2" key="1">
    <citation type="submission" date="2016-09" db="EMBL/GenBank/DDBJ databases">
        <authorList>
            <person name="Varghese N."/>
            <person name="Submissions S."/>
        </authorList>
    </citation>
    <scope>NUCLEOTIDE SEQUENCE [LARGE SCALE GENOMIC DNA]</scope>
    <source>
        <strain evidence="2">S5</strain>
    </source>
</reference>